<comment type="caution">
    <text evidence="1">The sequence shown here is derived from an EMBL/GenBank/DDBJ whole genome shotgun (WGS) entry which is preliminary data.</text>
</comment>
<name>A0ABW3ZG81_9RHOB</name>
<keyword evidence="2" id="KW-1185">Reference proteome</keyword>
<dbReference type="SUPFAM" id="SSF50118">
    <property type="entry name" value="Cell growth inhibitor/plasmid maintenance toxic component"/>
    <property type="match status" value="1"/>
</dbReference>
<dbReference type="Pfam" id="PF02452">
    <property type="entry name" value="PemK_toxin"/>
    <property type="match status" value="1"/>
</dbReference>
<dbReference type="InterPro" id="IPR011067">
    <property type="entry name" value="Plasmid_toxin/cell-grow_inhib"/>
</dbReference>
<gene>
    <name evidence="1" type="ORF">ACFQ4E_07135</name>
</gene>
<reference evidence="2" key="1">
    <citation type="journal article" date="2019" name="Int. J. Syst. Evol. Microbiol.">
        <title>The Global Catalogue of Microorganisms (GCM) 10K type strain sequencing project: providing services to taxonomists for standard genome sequencing and annotation.</title>
        <authorList>
            <consortium name="The Broad Institute Genomics Platform"/>
            <consortium name="The Broad Institute Genome Sequencing Center for Infectious Disease"/>
            <person name="Wu L."/>
            <person name="Ma J."/>
        </authorList>
    </citation>
    <scope>NUCLEOTIDE SEQUENCE [LARGE SCALE GENOMIC DNA]</scope>
    <source>
        <strain evidence="2">CCUG 62953</strain>
    </source>
</reference>
<dbReference type="EMBL" id="JBHTMU010000009">
    <property type="protein sequence ID" value="MFD1342186.1"/>
    <property type="molecule type" value="Genomic_DNA"/>
</dbReference>
<dbReference type="Proteomes" id="UP001597135">
    <property type="component" value="Unassembled WGS sequence"/>
</dbReference>
<evidence type="ECO:0000313" key="1">
    <source>
        <dbReference type="EMBL" id="MFD1342186.1"/>
    </source>
</evidence>
<dbReference type="RefSeq" id="WP_386802248.1">
    <property type="nucleotide sequence ID" value="NZ_JBHTMU010000009.1"/>
</dbReference>
<dbReference type="Gene3D" id="2.30.30.110">
    <property type="match status" value="1"/>
</dbReference>
<accession>A0ABW3ZG81</accession>
<sequence>MGLEYHPRQGAVIRVRFDDAFEEPEMQKTRLCVVLSKAMKGRGGLVTVVPLSLSAPETPRAFHMQIDIPFRLPERWGERTRWVKGDMIYSAAFSRCDLLRLGKDETGKRIYQRDALPAELLAKVQLCVLHGLSMGGLTGRL</sequence>
<protein>
    <submittedName>
        <fullName evidence="1">Type II toxin-antitoxin system PemK/MazF family toxin</fullName>
    </submittedName>
</protein>
<organism evidence="1 2">
    <name type="scientific">Litorisediminicola beolgyonensis</name>
    <dbReference type="NCBI Taxonomy" id="1173614"/>
    <lineage>
        <taxon>Bacteria</taxon>
        <taxon>Pseudomonadati</taxon>
        <taxon>Pseudomonadota</taxon>
        <taxon>Alphaproteobacteria</taxon>
        <taxon>Rhodobacterales</taxon>
        <taxon>Paracoccaceae</taxon>
        <taxon>Litorisediminicola</taxon>
    </lineage>
</organism>
<evidence type="ECO:0000313" key="2">
    <source>
        <dbReference type="Proteomes" id="UP001597135"/>
    </source>
</evidence>
<proteinExistence type="predicted"/>
<dbReference type="InterPro" id="IPR003477">
    <property type="entry name" value="PemK-like"/>
</dbReference>